<evidence type="ECO:0000313" key="5">
    <source>
        <dbReference type="Proteomes" id="UP000013941"/>
    </source>
</evidence>
<evidence type="ECO:0000256" key="3">
    <source>
        <dbReference type="SAM" id="Phobius"/>
    </source>
</evidence>
<reference evidence="4 5" key="1">
    <citation type="journal article" date="2013" name="BMC Genomics">
        <title>Comparison of the complete genome sequence of two closely related isolates of 'Candidatus Phytoplasma australiense' reveals genome plasticity.</title>
        <authorList>
            <person name="Andersen M.T."/>
            <person name="Liefting L.W."/>
            <person name="Havukkala I."/>
            <person name="Beever R.E."/>
        </authorList>
    </citation>
    <scope>NUCLEOTIDE SEQUENCE [LARGE SCALE GENOMIC DNA]</scope>
    <source>
        <strain evidence="4 5">NZSb11</strain>
    </source>
</reference>
<proteinExistence type="predicted"/>
<dbReference type="OrthoDB" id="386106at2"/>
<keyword evidence="1" id="KW-0175">Coiled coil</keyword>
<evidence type="ECO:0000313" key="4">
    <source>
        <dbReference type="EMBL" id="AGL90623.1"/>
    </source>
</evidence>
<feature type="region of interest" description="Disordered" evidence="2">
    <location>
        <begin position="178"/>
        <end position="198"/>
    </location>
</feature>
<dbReference type="EMBL" id="CP002548">
    <property type="protein sequence ID" value="AGL90623.1"/>
    <property type="molecule type" value="Genomic_DNA"/>
</dbReference>
<feature type="transmembrane region" description="Helical" evidence="3">
    <location>
        <begin position="50"/>
        <end position="69"/>
    </location>
</feature>
<evidence type="ECO:0000256" key="1">
    <source>
        <dbReference type="SAM" id="Coils"/>
    </source>
</evidence>
<accession>R4S1H2</accession>
<keyword evidence="3" id="KW-0472">Membrane</keyword>
<sequence length="543" mass="63876">MISPLDVLKGFITLKSYLTWFLLATTVFGLFCFIKNKFSHNQKTTTLKSYLIYFLIILGLFSFLYLSFFHKSDKSEPSSKYTGQLIGKIDEEIKKYDEMINNYHGLKKDWEKELEKCERELKELHDEKELTQEAKDKIKDVLEKNKTKIKEIKENLDKDTANITILKGKLIQLEQQKEAKEKEMKQKQEEEKLASPDDKTRLKAEIEKLQDEKQKIIEEISEVKLQIGKLENKQEKYQNMLSRAEKFKKRLEEQYKDLTEGEKNLYNKIKSVEDRRAEIQKNIEEVEAEKIKIEVHINQLEVIRQAAENSKSSLDDWDKKHELSFGNFRDALFQGAELYLDHYGGRGLLKALDSGVFKKTASTIAKASLVIHEVHRGIKLFKELFQNEDGTPKMMTKETYDSICARLDRDSAEAKGNLKDLQEKLDNFKNRQNQDNLAQELEQSREKVRGIERKEESVINEYETIIDELKDKQKEVSDTVPLLNKQDKLEDKLENTNEAINTNKEQLKEINPSYARAQKLFEERKRERRDLLYNNLLNKIPNE</sequence>
<dbReference type="AlphaFoldDB" id="R4S1H2"/>
<feature type="transmembrane region" description="Helical" evidence="3">
    <location>
        <begin position="20"/>
        <end position="38"/>
    </location>
</feature>
<keyword evidence="3" id="KW-1133">Transmembrane helix</keyword>
<evidence type="ECO:0000256" key="2">
    <source>
        <dbReference type="SAM" id="MobiDB-lite"/>
    </source>
</evidence>
<dbReference type="Proteomes" id="UP000013941">
    <property type="component" value="Chromosome"/>
</dbReference>
<organism evidence="4 5">
    <name type="scientific">Strawberry lethal yellows phytoplasma (CPA) str. NZSb11</name>
    <dbReference type="NCBI Taxonomy" id="980422"/>
    <lineage>
        <taxon>Bacteria</taxon>
        <taxon>Bacillati</taxon>
        <taxon>Mycoplasmatota</taxon>
        <taxon>Mollicutes</taxon>
        <taxon>Acholeplasmatales</taxon>
        <taxon>Acholeplasmataceae</taxon>
        <taxon>Candidatus Phytoplasma</taxon>
        <taxon>16SrXII (Stolbur group)</taxon>
    </lineage>
</organism>
<dbReference type="HOGENOM" id="CLU_497734_0_0_14"/>
<name>R4S1H2_PHYAS</name>
<dbReference type="KEGG" id="nzs:SLY_0708"/>
<keyword evidence="3" id="KW-0812">Transmembrane</keyword>
<keyword evidence="5" id="KW-1185">Reference proteome</keyword>
<gene>
    <name evidence="4" type="primary">rad50</name>
    <name evidence="4" type="ORF">SLY_0708</name>
</gene>
<dbReference type="RefSeq" id="WP_015638117.1">
    <property type="nucleotide sequence ID" value="NC_021236.1"/>
</dbReference>
<protein>
    <submittedName>
        <fullName evidence="4">DNA double-strand break repair rad50 ATPase</fullName>
    </submittedName>
</protein>
<dbReference type="PATRIC" id="fig|980422.3.peg.648"/>
<feature type="coiled-coil region" evidence="1">
    <location>
        <begin position="404"/>
        <end position="510"/>
    </location>
</feature>